<dbReference type="Gene3D" id="3.30.70.20">
    <property type="match status" value="1"/>
</dbReference>
<evidence type="ECO:0000313" key="9">
    <source>
        <dbReference type="EMBL" id="OGD16001.1"/>
    </source>
</evidence>
<feature type="domain" description="4Fe-4S ferredoxin-type" evidence="7">
    <location>
        <begin position="53"/>
        <end position="82"/>
    </location>
</feature>
<dbReference type="PROSITE" id="PS00198">
    <property type="entry name" value="4FE4S_FER_1"/>
    <property type="match status" value="1"/>
</dbReference>
<sequence length="312" mass="35200">MKIEEKVITRGNIFNIERFAIHDGPGIRTVIFLKGCKLRCKWCSTPQSYNLHLEVGFSADKCKGCARCVNVCPFNAIIVGSNEGGILTNREMCNNCAKCVEVCPTGARTLIGKEIFIVDVMKEINKDSNFYWNSGGGVTLSGGDPLMQPLFSKEILKRCKQQFIHTAIETSGHADWNSFANILNYLDLLYVDIKHMSIKEHEILTGVKNDLILANILKISEECKDLPIIIRIPIITGINDSEENILETAKFAQNLKNLERIELLPYHKFGIKNYSILLMNYSFKDLKSPSEEHMLYLKKLIELKGLKVQIGG</sequence>
<evidence type="ECO:0000259" key="7">
    <source>
        <dbReference type="PROSITE" id="PS51379"/>
    </source>
</evidence>
<name>A0A1F5ABU2_9BACT</name>
<dbReference type="PANTHER" id="PTHR30352:SF4">
    <property type="entry name" value="PYRUVATE FORMATE-LYASE 2-ACTIVATING ENZYME"/>
    <property type="match status" value="1"/>
</dbReference>
<feature type="domain" description="Radical SAM core" evidence="8">
    <location>
        <begin position="22"/>
        <end position="312"/>
    </location>
</feature>
<accession>A0A1F5ABU2</accession>
<dbReference type="PANTHER" id="PTHR30352">
    <property type="entry name" value="PYRUVATE FORMATE-LYASE-ACTIVATING ENZYME"/>
    <property type="match status" value="1"/>
</dbReference>
<dbReference type="InterPro" id="IPR058240">
    <property type="entry name" value="rSAM_sf"/>
</dbReference>
<dbReference type="SUPFAM" id="SSF54862">
    <property type="entry name" value="4Fe-4S ferredoxins"/>
    <property type="match status" value="1"/>
</dbReference>
<evidence type="ECO:0000256" key="4">
    <source>
        <dbReference type="ARBA" id="ARBA00022723"/>
    </source>
</evidence>
<proteinExistence type="predicted"/>
<keyword evidence="4" id="KW-0479">Metal-binding</keyword>
<evidence type="ECO:0000256" key="3">
    <source>
        <dbReference type="ARBA" id="ARBA00022691"/>
    </source>
</evidence>
<dbReference type="SFLD" id="SFLDG01066">
    <property type="entry name" value="organic_radical-activating_enz"/>
    <property type="match status" value="1"/>
</dbReference>
<dbReference type="SUPFAM" id="SSF102114">
    <property type="entry name" value="Radical SAM enzymes"/>
    <property type="match status" value="1"/>
</dbReference>
<dbReference type="Gene3D" id="3.80.30.10">
    <property type="entry name" value="pyruvate-formate lyase- activating enzyme"/>
    <property type="match status" value="1"/>
</dbReference>
<comment type="cofactor">
    <cofactor evidence="1">
        <name>[4Fe-4S] cluster</name>
        <dbReference type="ChEBI" id="CHEBI:49883"/>
    </cofactor>
</comment>
<dbReference type="EMBL" id="MEYH01000042">
    <property type="protein sequence ID" value="OGD16001.1"/>
    <property type="molecule type" value="Genomic_DNA"/>
</dbReference>
<dbReference type="InterPro" id="IPR012839">
    <property type="entry name" value="Organic_radical_activase"/>
</dbReference>
<dbReference type="PROSITE" id="PS51918">
    <property type="entry name" value="RADICAL_SAM"/>
    <property type="match status" value="1"/>
</dbReference>
<keyword evidence="6" id="KW-0411">Iron-sulfur</keyword>
<evidence type="ECO:0008006" key="11">
    <source>
        <dbReference type="Google" id="ProtNLM"/>
    </source>
</evidence>
<protein>
    <recommendedName>
        <fullName evidence="11">Glycyl-radical enzyme activating protein</fullName>
    </recommendedName>
</protein>
<gene>
    <name evidence="9" type="ORF">A2V47_06785</name>
</gene>
<dbReference type="InterPro" id="IPR017896">
    <property type="entry name" value="4Fe4S_Fe-S-bd"/>
</dbReference>
<dbReference type="SFLD" id="SFLDS00029">
    <property type="entry name" value="Radical_SAM"/>
    <property type="match status" value="1"/>
</dbReference>
<dbReference type="STRING" id="1797291.A2V47_06785"/>
<dbReference type="PROSITE" id="PS51379">
    <property type="entry name" value="4FE4S_FER_2"/>
    <property type="match status" value="2"/>
</dbReference>
<dbReference type="GO" id="GO:0016491">
    <property type="term" value="F:oxidoreductase activity"/>
    <property type="evidence" value="ECO:0007669"/>
    <property type="project" value="InterPro"/>
</dbReference>
<evidence type="ECO:0000256" key="1">
    <source>
        <dbReference type="ARBA" id="ARBA00001966"/>
    </source>
</evidence>
<keyword evidence="2" id="KW-0004">4Fe-4S</keyword>
<dbReference type="GO" id="GO:0051539">
    <property type="term" value="F:4 iron, 4 sulfur cluster binding"/>
    <property type="evidence" value="ECO:0007669"/>
    <property type="project" value="UniProtKB-KW"/>
</dbReference>
<dbReference type="PIRSF" id="PIRSF000371">
    <property type="entry name" value="PFL_act_enz"/>
    <property type="match status" value="1"/>
</dbReference>
<organism evidence="9 10">
    <name type="scientific">Candidatus Sediminicultor quintus</name>
    <dbReference type="NCBI Taxonomy" id="1797291"/>
    <lineage>
        <taxon>Bacteria</taxon>
        <taxon>Pseudomonadati</taxon>
        <taxon>Atribacterota</taxon>
        <taxon>Candidatus Phoenicimicrobiia</taxon>
        <taxon>Candidatus Pheonicimicrobiales</taxon>
        <taxon>Candidatus Phoenicimicrobiaceae</taxon>
        <taxon>Candidatus Sediminicultor</taxon>
    </lineage>
</organism>
<comment type="caution">
    <text evidence="9">The sequence shown here is derived from an EMBL/GenBank/DDBJ whole genome shotgun (WGS) entry which is preliminary data.</text>
</comment>
<dbReference type="Pfam" id="PF00037">
    <property type="entry name" value="Fer4"/>
    <property type="match status" value="2"/>
</dbReference>
<feature type="domain" description="4Fe-4S ferredoxin-type" evidence="7">
    <location>
        <begin position="84"/>
        <end position="113"/>
    </location>
</feature>
<dbReference type="InterPro" id="IPR040074">
    <property type="entry name" value="BssD/PflA/YjjW"/>
</dbReference>
<reference evidence="9 10" key="1">
    <citation type="journal article" date="2016" name="Nat. Commun.">
        <title>Thousands of microbial genomes shed light on interconnected biogeochemical processes in an aquifer system.</title>
        <authorList>
            <person name="Anantharaman K."/>
            <person name="Brown C.T."/>
            <person name="Hug L.A."/>
            <person name="Sharon I."/>
            <person name="Castelle C.J."/>
            <person name="Probst A.J."/>
            <person name="Thomas B.C."/>
            <person name="Singh A."/>
            <person name="Wilkins M.J."/>
            <person name="Karaoz U."/>
            <person name="Brodie E.L."/>
            <person name="Williams K.H."/>
            <person name="Hubbard S.S."/>
            <person name="Banfield J.F."/>
        </authorList>
    </citation>
    <scope>NUCLEOTIDE SEQUENCE [LARGE SCALE GENOMIC DNA]</scope>
</reference>
<dbReference type="Proteomes" id="UP000177701">
    <property type="component" value="Unassembled WGS sequence"/>
</dbReference>
<dbReference type="InterPro" id="IPR034457">
    <property type="entry name" value="Organic_radical-activating"/>
</dbReference>
<dbReference type="Pfam" id="PF04055">
    <property type="entry name" value="Radical_SAM"/>
    <property type="match status" value="1"/>
</dbReference>
<dbReference type="NCBIfam" id="TIGR02494">
    <property type="entry name" value="PFLE_PFLC"/>
    <property type="match status" value="1"/>
</dbReference>
<dbReference type="SFLD" id="SFLDG01118">
    <property type="entry name" value="activating_enzymes__group_2"/>
    <property type="match status" value="1"/>
</dbReference>
<evidence type="ECO:0000313" key="10">
    <source>
        <dbReference type="Proteomes" id="UP000177701"/>
    </source>
</evidence>
<evidence type="ECO:0000256" key="2">
    <source>
        <dbReference type="ARBA" id="ARBA00022485"/>
    </source>
</evidence>
<dbReference type="InterPro" id="IPR007197">
    <property type="entry name" value="rSAM"/>
</dbReference>
<keyword evidence="5" id="KW-0408">Iron</keyword>
<evidence type="ECO:0000256" key="5">
    <source>
        <dbReference type="ARBA" id="ARBA00023004"/>
    </source>
</evidence>
<dbReference type="GO" id="GO:0046872">
    <property type="term" value="F:metal ion binding"/>
    <property type="evidence" value="ECO:0007669"/>
    <property type="project" value="UniProtKB-KW"/>
</dbReference>
<dbReference type="InterPro" id="IPR017900">
    <property type="entry name" value="4Fe4S_Fe_S_CS"/>
</dbReference>
<dbReference type="AlphaFoldDB" id="A0A1F5ABU2"/>
<evidence type="ECO:0000256" key="6">
    <source>
        <dbReference type="ARBA" id="ARBA00023014"/>
    </source>
</evidence>
<keyword evidence="3" id="KW-0949">S-adenosyl-L-methionine</keyword>
<evidence type="ECO:0000259" key="8">
    <source>
        <dbReference type="PROSITE" id="PS51918"/>
    </source>
</evidence>